<dbReference type="Gene3D" id="2.60.40.290">
    <property type="match status" value="1"/>
</dbReference>
<dbReference type="SUPFAM" id="SSF49384">
    <property type="entry name" value="Carbohydrate-binding domain"/>
    <property type="match status" value="1"/>
</dbReference>
<dbReference type="AlphaFoldDB" id="A0A919N053"/>
<dbReference type="InterPro" id="IPR008965">
    <property type="entry name" value="CBM2/CBM3_carb-bd_dom_sf"/>
</dbReference>
<feature type="domain" description="CBM2" evidence="2">
    <location>
        <begin position="55"/>
        <end position="91"/>
    </location>
</feature>
<dbReference type="GO" id="GO:0004553">
    <property type="term" value="F:hydrolase activity, hydrolyzing O-glycosyl compounds"/>
    <property type="evidence" value="ECO:0007669"/>
    <property type="project" value="InterPro"/>
</dbReference>
<dbReference type="PROSITE" id="PS51318">
    <property type="entry name" value="TAT"/>
    <property type="match status" value="1"/>
</dbReference>
<feature type="chain" id="PRO_5038518455" description="CBM2 domain-containing protein" evidence="1">
    <location>
        <begin position="21"/>
        <end position="93"/>
    </location>
</feature>
<protein>
    <recommendedName>
        <fullName evidence="2">CBM2 domain-containing protein</fullName>
    </recommendedName>
</protein>
<name>A0A919N053_9ACTN</name>
<comment type="caution">
    <text evidence="3">The sequence shown here is derived from an EMBL/GenBank/DDBJ whole genome shotgun (WGS) entry which is preliminary data.</text>
</comment>
<reference evidence="3" key="1">
    <citation type="submission" date="2021-01" db="EMBL/GenBank/DDBJ databases">
        <title>Whole genome shotgun sequence of Actinoplanes rishiriensis NBRC 108556.</title>
        <authorList>
            <person name="Komaki H."/>
            <person name="Tamura T."/>
        </authorList>
    </citation>
    <scope>NUCLEOTIDE SEQUENCE</scope>
    <source>
        <strain evidence="3">NBRC 108556</strain>
    </source>
</reference>
<evidence type="ECO:0000313" key="4">
    <source>
        <dbReference type="Proteomes" id="UP000636960"/>
    </source>
</evidence>
<dbReference type="GO" id="GO:0030247">
    <property type="term" value="F:polysaccharide binding"/>
    <property type="evidence" value="ECO:0007669"/>
    <property type="project" value="InterPro"/>
</dbReference>
<dbReference type="Pfam" id="PF00553">
    <property type="entry name" value="CBM_2"/>
    <property type="match status" value="1"/>
</dbReference>
<dbReference type="Proteomes" id="UP000636960">
    <property type="component" value="Unassembled WGS sequence"/>
</dbReference>
<keyword evidence="4" id="KW-1185">Reference proteome</keyword>
<organism evidence="3 4">
    <name type="scientific">Paractinoplanes rishiriensis</name>
    <dbReference type="NCBI Taxonomy" id="1050105"/>
    <lineage>
        <taxon>Bacteria</taxon>
        <taxon>Bacillati</taxon>
        <taxon>Actinomycetota</taxon>
        <taxon>Actinomycetes</taxon>
        <taxon>Micromonosporales</taxon>
        <taxon>Micromonosporaceae</taxon>
        <taxon>Paractinoplanes</taxon>
    </lineage>
</organism>
<feature type="signal peptide" evidence="1">
    <location>
        <begin position="1"/>
        <end position="20"/>
    </location>
</feature>
<evidence type="ECO:0000256" key="1">
    <source>
        <dbReference type="SAM" id="SignalP"/>
    </source>
</evidence>
<evidence type="ECO:0000259" key="2">
    <source>
        <dbReference type="Pfam" id="PF00553"/>
    </source>
</evidence>
<keyword evidence="1" id="KW-0732">Signal</keyword>
<accession>A0A919N053</accession>
<sequence>MSRRRPVLGAIAAAAVLALAAGGALVSGGLGGSASAAEAGTLAASGGCGKAPTLASGIRTITSNVDYNGRIAAGQSTEFGFQATGSGSGLTPT</sequence>
<dbReference type="EMBL" id="BOMV01000120">
    <property type="protein sequence ID" value="GIF02115.1"/>
    <property type="molecule type" value="Genomic_DNA"/>
</dbReference>
<dbReference type="InterPro" id="IPR006311">
    <property type="entry name" value="TAT_signal"/>
</dbReference>
<dbReference type="InterPro" id="IPR001919">
    <property type="entry name" value="CBD2"/>
</dbReference>
<dbReference type="InterPro" id="IPR012291">
    <property type="entry name" value="CBM2_carb-bd_dom_sf"/>
</dbReference>
<gene>
    <name evidence="3" type="ORF">Ari01nite_95790</name>
</gene>
<dbReference type="GO" id="GO:0005975">
    <property type="term" value="P:carbohydrate metabolic process"/>
    <property type="evidence" value="ECO:0007669"/>
    <property type="project" value="InterPro"/>
</dbReference>
<evidence type="ECO:0000313" key="3">
    <source>
        <dbReference type="EMBL" id="GIF02115.1"/>
    </source>
</evidence>
<dbReference type="RefSeq" id="WP_369076795.1">
    <property type="nucleotide sequence ID" value="NZ_BOMV01000120.1"/>
</dbReference>
<proteinExistence type="predicted"/>